<evidence type="ECO:0000313" key="1">
    <source>
        <dbReference type="EMBL" id="PJC30818.1"/>
    </source>
</evidence>
<evidence type="ECO:0000313" key="2">
    <source>
        <dbReference type="Proteomes" id="UP000231383"/>
    </source>
</evidence>
<accession>A0A2M8EXP1</accession>
<reference evidence="2" key="1">
    <citation type="submission" date="2017-09" db="EMBL/GenBank/DDBJ databases">
        <title>Depth-based differentiation of microbial function through sediment-hosted aquifers and enrichment of novel symbionts in the deep terrestrial subsurface.</title>
        <authorList>
            <person name="Probst A.J."/>
            <person name="Ladd B."/>
            <person name="Jarett J.K."/>
            <person name="Geller-Mcgrath D.E."/>
            <person name="Sieber C.M.K."/>
            <person name="Emerson J.B."/>
            <person name="Anantharaman K."/>
            <person name="Thomas B.C."/>
            <person name="Malmstrom R."/>
            <person name="Stieglmeier M."/>
            <person name="Klingl A."/>
            <person name="Woyke T."/>
            <person name="Ryan C.M."/>
            <person name="Banfield J.F."/>
        </authorList>
    </citation>
    <scope>NUCLEOTIDE SEQUENCE [LARGE SCALE GENOMIC DNA]</scope>
</reference>
<sequence length="92" mass="11192">MKISKEIMQNWFISYDEYTDRFQIYDNMVFNVNINHFLIKKKDDYTVYINKASHQPMLFEISKLYDKVHLDVNSMKKNDIINLIEPFISKYA</sequence>
<proteinExistence type="predicted"/>
<protein>
    <submittedName>
        <fullName evidence="1">Uncharacterized protein</fullName>
    </submittedName>
</protein>
<dbReference type="EMBL" id="PFSC01000125">
    <property type="protein sequence ID" value="PJC30818.1"/>
    <property type="molecule type" value="Genomic_DNA"/>
</dbReference>
<dbReference type="AlphaFoldDB" id="A0A2M8EXP1"/>
<comment type="caution">
    <text evidence="1">The sequence shown here is derived from an EMBL/GenBank/DDBJ whole genome shotgun (WGS) entry which is preliminary data.</text>
</comment>
<dbReference type="Proteomes" id="UP000231383">
    <property type="component" value="Unassembled WGS sequence"/>
</dbReference>
<organism evidence="1 2">
    <name type="scientific">Candidatus Roizmanbacteria bacterium CG_4_9_14_0_2_um_filter_39_13</name>
    <dbReference type="NCBI Taxonomy" id="1974839"/>
    <lineage>
        <taxon>Bacteria</taxon>
        <taxon>Candidatus Roizmaniibacteriota</taxon>
    </lineage>
</organism>
<name>A0A2M8EXP1_9BACT</name>
<gene>
    <name evidence="1" type="ORF">CO051_04830</name>
</gene>